<gene>
    <name evidence="2" type="ORF">Q9L58_000316</name>
</gene>
<comment type="caution">
    <text evidence="2">The sequence shown here is derived from an EMBL/GenBank/DDBJ whole genome shotgun (WGS) entry which is preliminary data.</text>
</comment>
<evidence type="ECO:0000259" key="1">
    <source>
        <dbReference type="Pfam" id="PF02225"/>
    </source>
</evidence>
<dbReference type="SUPFAM" id="SSF52025">
    <property type="entry name" value="PA domain"/>
    <property type="match status" value="1"/>
</dbReference>
<sequence length="539" mass="58894">MAILKYRSLFADVLPRRTPKPEKYAPPAKPEAHVFLSASTSTSSLESITQPPAYSQAVGERSRRAVKVYPKPEADQVLSVTIRLRGDSYGEIFTTTATFHAYDGLQNQIQACLYKNFGKGAIGIATPRGKVITEDWQIYQLAFPGASTSFCNVVYARTDQKIHSPIIVPAAKLLIEVNKRDFGRRAGSSIFMHIDPNESYATKYIDQPGLNIVLPENKGAQENLAIEKGYYYKDMRGLPSYDEINPSTFGKACFSASCECCQGWMRSPPKVGLSPQTKRRAGPGWKGIELQDYDGLTLAERRLQSNLWNLNKIARENGGNRAFGLPGFAKSVDFVLERVRRFSTITTHTQSFTEWFTQTFDIEFGVEGFGEITIVTFTGTPATPNNGSITAPLVLIPINDVEGTGCINSDWNTVDVDGKIALIKRGTCTFGSKSKIAKARGAVGVIIWNNVNASVTGGPRDDYAPVGLVPLLEALPIVDALLAGEELIGTFKVVAIGEERETWNIVAETKGGDPNNVIVVIIFCVHCIAPGDISGLRLL</sequence>
<evidence type="ECO:0000313" key="3">
    <source>
        <dbReference type="Proteomes" id="UP001447188"/>
    </source>
</evidence>
<evidence type="ECO:0000313" key="2">
    <source>
        <dbReference type="EMBL" id="KAL0640646.1"/>
    </source>
</evidence>
<accession>A0ABR3GYH3</accession>
<dbReference type="InterPro" id="IPR003137">
    <property type="entry name" value="PA_domain"/>
</dbReference>
<feature type="domain" description="PA" evidence="1">
    <location>
        <begin position="389"/>
        <end position="469"/>
    </location>
</feature>
<proteinExistence type="predicted"/>
<name>A0ABR3GYH3_9PEZI</name>
<dbReference type="InterPro" id="IPR046450">
    <property type="entry name" value="PA_dom_sf"/>
</dbReference>
<organism evidence="2 3">
    <name type="scientific">Discina gigas</name>
    <dbReference type="NCBI Taxonomy" id="1032678"/>
    <lineage>
        <taxon>Eukaryota</taxon>
        <taxon>Fungi</taxon>
        <taxon>Dikarya</taxon>
        <taxon>Ascomycota</taxon>
        <taxon>Pezizomycotina</taxon>
        <taxon>Pezizomycetes</taxon>
        <taxon>Pezizales</taxon>
        <taxon>Discinaceae</taxon>
        <taxon>Discina</taxon>
    </lineage>
</organism>
<dbReference type="Proteomes" id="UP001447188">
    <property type="component" value="Unassembled WGS sequence"/>
</dbReference>
<reference evidence="2 3" key="1">
    <citation type="submission" date="2024-02" db="EMBL/GenBank/DDBJ databases">
        <title>Discinaceae phylogenomics.</title>
        <authorList>
            <person name="Dirks A.C."/>
            <person name="James T.Y."/>
        </authorList>
    </citation>
    <scope>NUCLEOTIDE SEQUENCE [LARGE SCALE GENOMIC DNA]</scope>
    <source>
        <strain evidence="2 3">ACD0624</strain>
    </source>
</reference>
<protein>
    <recommendedName>
        <fullName evidence="1">PA domain-containing protein</fullName>
    </recommendedName>
</protein>
<dbReference type="Gene3D" id="3.50.30.30">
    <property type="match status" value="1"/>
</dbReference>
<dbReference type="Pfam" id="PF02225">
    <property type="entry name" value="PA"/>
    <property type="match status" value="1"/>
</dbReference>
<keyword evidence="3" id="KW-1185">Reference proteome</keyword>
<dbReference type="EMBL" id="JBBBZM010000002">
    <property type="protein sequence ID" value="KAL0640646.1"/>
    <property type="molecule type" value="Genomic_DNA"/>
</dbReference>